<evidence type="ECO:0000313" key="1">
    <source>
        <dbReference type="EMBL" id="PSH66793.1"/>
    </source>
</evidence>
<organism evidence="1 2">
    <name type="scientific">Phyllobacterium brassicacearum</name>
    <dbReference type="NCBI Taxonomy" id="314235"/>
    <lineage>
        <taxon>Bacteria</taxon>
        <taxon>Pseudomonadati</taxon>
        <taxon>Pseudomonadota</taxon>
        <taxon>Alphaproteobacteria</taxon>
        <taxon>Hyphomicrobiales</taxon>
        <taxon>Phyllobacteriaceae</taxon>
        <taxon>Phyllobacterium</taxon>
    </lineage>
</organism>
<dbReference type="Proteomes" id="UP000241444">
    <property type="component" value="Unassembled WGS sequence"/>
</dbReference>
<evidence type="ECO:0000313" key="2">
    <source>
        <dbReference type="Proteomes" id="UP000241444"/>
    </source>
</evidence>
<dbReference type="Gene3D" id="6.10.250.730">
    <property type="match status" value="1"/>
</dbReference>
<reference evidence="2" key="1">
    <citation type="submission" date="2017-11" db="EMBL/GenBank/DDBJ databases">
        <authorList>
            <person name="Kuznetsova I."/>
            <person name="Sazanova A."/>
            <person name="Chirak E."/>
            <person name="Safronova V."/>
            <person name="Willems A."/>
        </authorList>
    </citation>
    <scope>NUCLEOTIDE SEQUENCE [LARGE SCALE GENOMIC DNA]</scope>
    <source>
        <strain evidence="2">STM 196</strain>
    </source>
</reference>
<comment type="caution">
    <text evidence="1">The sequence shown here is derived from an EMBL/GenBank/DDBJ whole genome shotgun (WGS) entry which is preliminary data.</text>
</comment>
<dbReference type="InterPro" id="IPR010385">
    <property type="entry name" value="DUF982"/>
</dbReference>
<dbReference type="EMBL" id="PGGO01000014">
    <property type="protein sequence ID" value="PSH66793.1"/>
    <property type="molecule type" value="Genomic_DNA"/>
</dbReference>
<name>A0A2P7BK20_9HYPH</name>
<dbReference type="OrthoDB" id="8084083at2"/>
<dbReference type="AlphaFoldDB" id="A0A2P7BK20"/>
<protein>
    <submittedName>
        <fullName evidence="1">DUF982 domain-containing protein</fullName>
    </submittedName>
</protein>
<sequence length="85" mass="9552">MNDKRFPIPVMVTLGATGQRAVSSVWEAIECLRSYWPSKKGPSYRRALQACLDALDGWKPAHKARHAFISAAREAGIFLDTRLHQ</sequence>
<gene>
    <name evidence="1" type="ORF">CU102_18505</name>
</gene>
<keyword evidence="2" id="KW-1185">Reference proteome</keyword>
<accession>A0A2P7BK20</accession>
<dbReference type="RefSeq" id="WP_106712571.1">
    <property type="nucleotide sequence ID" value="NZ_SNYE01000006.1"/>
</dbReference>
<dbReference type="Pfam" id="PF06169">
    <property type="entry name" value="DUF982"/>
    <property type="match status" value="1"/>
</dbReference>
<proteinExistence type="predicted"/>